<sequence length="117" mass="13695">MNSSSLDTLPEELIDRIISFTNSRATLHALCFVSKDINRIATAHLYTTIALNKEDFQHLRPLAFLLWTSEKHRNAIRSFSVRRAYGGNLDPWPHHSHLEEIIRRQIKFVRADEREVE</sequence>
<reference evidence="2" key="1">
    <citation type="submission" date="2020-01" db="EMBL/GenBank/DDBJ databases">
        <authorList>
            <consortium name="DOE Joint Genome Institute"/>
            <person name="Haridas S."/>
            <person name="Albert R."/>
            <person name="Binder M."/>
            <person name="Bloem J."/>
            <person name="Labutti K."/>
            <person name="Salamov A."/>
            <person name="Andreopoulos B."/>
            <person name="Baker S.E."/>
            <person name="Barry K."/>
            <person name="Bills G."/>
            <person name="Bluhm B.H."/>
            <person name="Cannon C."/>
            <person name="Castanera R."/>
            <person name="Culley D.E."/>
            <person name="Daum C."/>
            <person name="Ezra D."/>
            <person name="Gonzalez J.B."/>
            <person name="Henrissat B."/>
            <person name="Kuo A."/>
            <person name="Liang C."/>
            <person name="Lipzen A."/>
            <person name="Lutzoni F."/>
            <person name="Magnuson J."/>
            <person name="Mondo S."/>
            <person name="Nolan M."/>
            <person name="Ohm R."/>
            <person name="Pangilinan J."/>
            <person name="Park H.-J."/>
            <person name="Ramirez L."/>
            <person name="Alfaro M."/>
            <person name="Sun H."/>
            <person name="Tritt A."/>
            <person name="Yoshinaga Y."/>
            <person name="Zwiers L.-H."/>
            <person name="Turgeon B.G."/>
            <person name="Goodwin S.B."/>
            <person name="Spatafora J.W."/>
            <person name="Crous P.W."/>
            <person name="Grigoriev I.V."/>
        </authorList>
    </citation>
    <scope>NUCLEOTIDE SEQUENCE</scope>
    <source>
        <strain evidence="2">CBS 394.84</strain>
    </source>
</reference>
<dbReference type="RefSeq" id="XP_040792653.1">
    <property type="nucleotide sequence ID" value="XM_040934510.1"/>
</dbReference>
<comment type="caution">
    <text evidence="2">The sequence shown here is derived from an EMBL/GenBank/DDBJ whole genome shotgun (WGS) entry which is preliminary data.</text>
</comment>
<evidence type="ECO:0000259" key="1">
    <source>
        <dbReference type="PROSITE" id="PS50181"/>
    </source>
</evidence>
<dbReference type="EMBL" id="ML976614">
    <property type="protein sequence ID" value="KAF1850090.1"/>
    <property type="molecule type" value="Genomic_DNA"/>
</dbReference>
<dbReference type="AlphaFoldDB" id="A0A9P4GRM5"/>
<dbReference type="GeneID" id="63851761"/>
<evidence type="ECO:0000313" key="3">
    <source>
        <dbReference type="Proteomes" id="UP000800039"/>
    </source>
</evidence>
<accession>A0A9P4GRM5</accession>
<protein>
    <recommendedName>
        <fullName evidence="1">F-box domain-containing protein</fullName>
    </recommendedName>
</protein>
<gene>
    <name evidence="2" type="ORF">K460DRAFT_372460</name>
</gene>
<feature type="domain" description="F-box" evidence="1">
    <location>
        <begin position="3"/>
        <end position="49"/>
    </location>
</feature>
<dbReference type="Proteomes" id="UP000800039">
    <property type="component" value="Unassembled WGS sequence"/>
</dbReference>
<name>A0A9P4GRM5_9PLEO</name>
<dbReference type="PROSITE" id="PS50181">
    <property type="entry name" value="FBOX"/>
    <property type="match status" value="1"/>
</dbReference>
<keyword evidence="3" id="KW-1185">Reference proteome</keyword>
<dbReference type="InterPro" id="IPR001810">
    <property type="entry name" value="F-box_dom"/>
</dbReference>
<dbReference type="OrthoDB" id="5130616at2759"/>
<organism evidence="2 3">
    <name type="scientific">Cucurbitaria berberidis CBS 394.84</name>
    <dbReference type="NCBI Taxonomy" id="1168544"/>
    <lineage>
        <taxon>Eukaryota</taxon>
        <taxon>Fungi</taxon>
        <taxon>Dikarya</taxon>
        <taxon>Ascomycota</taxon>
        <taxon>Pezizomycotina</taxon>
        <taxon>Dothideomycetes</taxon>
        <taxon>Pleosporomycetidae</taxon>
        <taxon>Pleosporales</taxon>
        <taxon>Pleosporineae</taxon>
        <taxon>Cucurbitariaceae</taxon>
        <taxon>Cucurbitaria</taxon>
    </lineage>
</organism>
<proteinExistence type="predicted"/>
<evidence type="ECO:0000313" key="2">
    <source>
        <dbReference type="EMBL" id="KAF1850090.1"/>
    </source>
</evidence>